<feature type="non-terminal residue" evidence="1">
    <location>
        <position position="76"/>
    </location>
</feature>
<gene>
    <name evidence="1" type="ORF">HPB47_004782</name>
</gene>
<evidence type="ECO:0000313" key="1">
    <source>
        <dbReference type="EMBL" id="KAG0418520.1"/>
    </source>
</evidence>
<accession>A0AC60PEY4</accession>
<evidence type="ECO:0000313" key="2">
    <source>
        <dbReference type="Proteomes" id="UP000805193"/>
    </source>
</evidence>
<reference evidence="1 2" key="1">
    <citation type="journal article" date="2020" name="Cell">
        <title>Large-Scale Comparative Analyses of Tick Genomes Elucidate Their Genetic Diversity and Vector Capacities.</title>
        <authorList>
            <consortium name="Tick Genome and Microbiome Consortium (TIGMIC)"/>
            <person name="Jia N."/>
            <person name="Wang J."/>
            <person name="Shi W."/>
            <person name="Du L."/>
            <person name="Sun Y."/>
            <person name="Zhan W."/>
            <person name="Jiang J.F."/>
            <person name="Wang Q."/>
            <person name="Zhang B."/>
            <person name="Ji P."/>
            <person name="Bell-Sakyi L."/>
            <person name="Cui X.M."/>
            <person name="Yuan T.T."/>
            <person name="Jiang B.G."/>
            <person name="Yang W.F."/>
            <person name="Lam T.T."/>
            <person name="Chang Q.C."/>
            <person name="Ding S.J."/>
            <person name="Wang X.J."/>
            <person name="Zhu J.G."/>
            <person name="Ruan X.D."/>
            <person name="Zhao L."/>
            <person name="Wei J.T."/>
            <person name="Ye R.Z."/>
            <person name="Que T.C."/>
            <person name="Du C.H."/>
            <person name="Zhou Y.H."/>
            <person name="Cheng J.X."/>
            <person name="Dai P.F."/>
            <person name="Guo W.B."/>
            <person name="Han X.H."/>
            <person name="Huang E.J."/>
            <person name="Li L.F."/>
            <person name="Wei W."/>
            <person name="Gao Y.C."/>
            <person name="Liu J.Z."/>
            <person name="Shao H.Z."/>
            <person name="Wang X."/>
            <person name="Wang C.C."/>
            <person name="Yang T.C."/>
            <person name="Huo Q.B."/>
            <person name="Li W."/>
            <person name="Chen H.Y."/>
            <person name="Chen S.E."/>
            <person name="Zhou L.G."/>
            <person name="Ni X.B."/>
            <person name="Tian J.H."/>
            <person name="Sheng Y."/>
            <person name="Liu T."/>
            <person name="Pan Y.S."/>
            <person name="Xia L.Y."/>
            <person name="Li J."/>
            <person name="Zhao F."/>
            <person name="Cao W.C."/>
        </authorList>
    </citation>
    <scope>NUCLEOTIDE SEQUENCE [LARGE SCALE GENOMIC DNA]</scope>
    <source>
        <strain evidence="1">Iper-2018</strain>
    </source>
</reference>
<proteinExistence type="predicted"/>
<name>A0AC60PEY4_IXOPE</name>
<protein>
    <submittedName>
        <fullName evidence="1">Uncharacterized protein</fullName>
    </submittedName>
</protein>
<comment type="caution">
    <text evidence="1">The sequence shown here is derived from an EMBL/GenBank/DDBJ whole genome shotgun (WGS) entry which is preliminary data.</text>
</comment>
<dbReference type="EMBL" id="JABSTQ010010732">
    <property type="protein sequence ID" value="KAG0418520.1"/>
    <property type="molecule type" value="Genomic_DNA"/>
</dbReference>
<keyword evidence="2" id="KW-1185">Reference proteome</keyword>
<dbReference type="Proteomes" id="UP000805193">
    <property type="component" value="Unassembled WGS sequence"/>
</dbReference>
<organism evidence="1 2">
    <name type="scientific">Ixodes persulcatus</name>
    <name type="common">Taiga tick</name>
    <dbReference type="NCBI Taxonomy" id="34615"/>
    <lineage>
        <taxon>Eukaryota</taxon>
        <taxon>Metazoa</taxon>
        <taxon>Ecdysozoa</taxon>
        <taxon>Arthropoda</taxon>
        <taxon>Chelicerata</taxon>
        <taxon>Arachnida</taxon>
        <taxon>Acari</taxon>
        <taxon>Parasitiformes</taxon>
        <taxon>Ixodida</taxon>
        <taxon>Ixodoidea</taxon>
        <taxon>Ixodidae</taxon>
        <taxon>Ixodinae</taxon>
        <taxon>Ixodes</taxon>
    </lineage>
</organism>
<sequence length="76" mass="8425">MRGTVASLLQSLSVEESANNQGLPLSPMHQLFVDQIYGAGTFQVVTGDLVNVPQNNGRRVLERVSRLFNLTLFNHQ</sequence>